<evidence type="ECO:0000313" key="1">
    <source>
        <dbReference type="EMBL" id="ABK83177.1"/>
    </source>
</evidence>
<sequence>MKNKFDRKKHILLDTSWGDFDRETDKNNRLQKELLEFRRAIKIYKLGECKIDKIVEILTKICNNNADLPTSFIKCINEVLELLNKDFDWKDLSNAENFRTSWGRGQQYVSFRKAYDI</sequence>
<dbReference type="EMBL" id="CP000487">
    <property type="protein sequence ID" value="ABK83177.1"/>
    <property type="molecule type" value="Genomic_DNA"/>
</dbReference>
<accession>A0RR95</accession>
<reference evidence="2" key="1">
    <citation type="submission" date="2006-11" db="EMBL/GenBank/DDBJ databases">
        <title>Sequence of Campylobacter fetus subsp. fetus 82-40.</title>
        <authorList>
            <person name="Fouts D.E."/>
            <person name="Nelson K.E."/>
        </authorList>
    </citation>
    <scope>NUCLEOTIDE SEQUENCE [LARGE SCALE GENOMIC DNA]</scope>
    <source>
        <strain evidence="2">82-40</strain>
    </source>
</reference>
<dbReference type="AlphaFoldDB" id="A0RR95"/>
<evidence type="ECO:0000313" key="2">
    <source>
        <dbReference type="Proteomes" id="UP000000760"/>
    </source>
</evidence>
<dbReference type="Proteomes" id="UP000000760">
    <property type="component" value="Chromosome"/>
</dbReference>
<organism evidence="1 2">
    <name type="scientific">Campylobacter fetus subsp. fetus (strain 82-40)</name>
    <dbReference type="NCBI Taxonomy" id="360106"/>
    <lineage>
        <taxon>Bacteria</taxon>
        <taxon>Pseudomonadati</taxon>
        <taxon>Campylobacterota</taxon>
        <taxon>Epsilonproteobacteria</taxon>
        <taxon>Campylobacterales</taxon>
        <taxon>Campylobacteraceae</taxon>
        <taxon>Campylobacter</taxon>
    </lineage>
</organism>
<protein>
    <submittedName>
        <fullName evidence="1">Uncharacterized protein</fullName>
    </submittedName>
</protein>
<dbReference type="HOGENOM" id="CLU_2080438_0_0_7"/>
<dbReference type="KEGG" id="cff:CFF8240_1595"/>
<name>A0RR95_CAMFF</name>
<gene>
    <name evidence="1" type="ordered locus">CFF8240_1595</name>
</gene>
<proteinExistence type="predicted"/>